<keyword evidence="2" id="KW-1185">Reference proteome</keyword>
<dbReference type="AlphaFoldDB" id="A0ABD3XFN3"/>
<evidence type="ECO:0000313" key="2">
    <source>
        <dbReference type="Proteomes" id="UP001634394"/>
    </source>
</evidence>
<dbReference type="EMBL" id="JBJQND010000002">
    <property type="protein sequence ID" value="KAL3884922.1"/>
    <property type="molecule type" value="Genomic_DNA"/>
</dbReference>
<proteinExistence type="predicted"/>
<protein>
    <submittedName>
        <fullName evidence="1">Uncharacterized protein</fullName>
    </submittedName>
</protein>
<gene>
    <name evidence="1" type="ORF">ACJMK2_025021</name>
</gene>
<comment type="caution">
    <text evidence="1">The sequence shown here is derived from an EMBL/GenBank/DDBJ whole genome shotgun (WGS) entry which is preliminary data.</text>
</comment>
<accession>A0ABD3XFN3</accession>
<reference evidence="1 2" key="1">
    <citation type="submission" date="2024-11" db="EMBL/GenBank/DDBJ databases">
        <title>Chromosome-level genome assembly of the freshwater bivalve Anodonta woodiana.</title>
        <authorList>
            <person name="Chen X."/>
        </authorList>
    </citation>
    <scope>NUCLEOTIDE SEQUENCE [LARGE SCALE GENOMIC DNA]</scope>
    <source>
        <strain evidence="1">MN2024</strain>
        <tissue evidence="1">Gills</tissue>
    </source>
</reference>
<name>A0ABD3XFN3_SINWO</name>
<organism evidence="1 2">
    <name type="scientific">Sinanodonta woodiana</name>
    <name type="common">Chinese pond mussel</name>
    <name type="synonym">Anodonta woodiana</name>
    <dbReference type="NCBI Taxonomy" id="1069815"/>
    <lineage>
        <taxon>Eukaryota</taxon>
        <taxon>Metazoa</taxon>
        <taxon>Spiralia</taxon>
        <taxon>Lophotrochozoa</taxon>
        <taxon>Mollusca</taxon>
        <taxon>Bivalvia</taxon>
        <taxon>Autobranchia</taxon>
        <taxon>Heteroconchia</taxon>
        <taxon>Palaeoheterodonta</taxon>
        <taxon>Unionida</taxon>
        <taxon>Unionoidea</taxon>
        <taxon>Unionidae</taxon>
        <taxon>Unioninae</taxon>
        <taxon>Sinanodonta</taxon>
    </lineage>
</organism>
<dbReference type="Proteomes" id="UP001634394">
    <property type="component" value="Unassembled WGS sequence"/>
</dbReference>
<sequence>MFGQHIDIFHQNTSETTDEHYLINKFAEIANLDSSINKQALTAKLYRYKCKLTGKRVLAENEFEIETISLPVYTVIAPTFPSGKLYEEELCSYKSLNEQKSIKIRETIAIHQYEISSFKRSHYPTTTIFSNQKLMNNKDKMLQKFNFRTTRYESVLLKRSLSRYAEKRASVANNRALQKKKIVRTEIMHCNISLAVQLQHEQENVKRLTEKLTASHIA</sequence>
<evidence type="ECO:0000313" key="1">
    <source>
        <dbReference type="EMBL" id="KAL3884922.1"/>
    </source>
</evidence>